<evidence type="ECO:0000313" key="2">
    <source>
        <dbReference type="Proteomes" id="UP000244855"/>
    </source>
</evidence>
<name>A0A2V1DX21_9PLEO</name>
<sequence length="84" mass="9561">MQPVKRESSSLCTVNIPTWQGCCRCCSITASLVPVLSFAVPLSIIYARYRPRNGWLWPTMMGTAMEPCRGWSSSGRRPRRHDCR</sequence>
<organism evidence="1 2">
    <name type="scientific">Periconia macrospinosa</name>
    <dbReference type="NCBI Taxonomy" id="97972"/>
    <lineage>
        <taxon>Eukaryota</taxon>
        <taxon>Fungi</taxon>
        <taxon>Dikarya</taxon>
        <taxon>Ascomycota</taxon>
        <taxon>Pezizomycotina</taxon>
        <taxon>Dothideomycetes</taxon>
        <taxon>Pleosporomycetidae</taxon>
        <taxon>Pleosporales</taxon>
        <taxon>Massarineae</taxon>
        <taxon>Periconiaceae</taxon>
        <taxon>Periconia</taxon>
    </lineage>
</organism>
<protein>
    <submittedName>
        <fullName evidence="1">Uncharacterized protein</fullName>
    </submittedName>
</protein>
<gene>
    <name evidence="1" type="ORF">DM02DRAFT_334503</name>
</gene>
<dbReference type="AlphaFoldDB" id="A0A2V1DX21"/>
<dbReference type="EMBL" id="KZ805351">
    <property type="protein sequence ID" value="PVI01854.1"/>
    <property type="molecule type" value="Genomic_DNA"/>
</dbReference>
<keyword evidence="2" id="KW-1185">Reference proteome</keyword>
<proteinExistence type="predicted"/>
<dbReference type="Proteomes" id="UP000244855">
    <property type="component" value="Unassembled WGS sequence"/>
</dbReference>
<accession>A0A2V1DX21</accession>
<reference evidence="1 2" key="1">
    <citation type="journal article" date="2018" name="Sci. Rep.">
        <title>Comparative genomics provides insights into the lifestyle and reveals functional heterogeneity of dark septate endophytic fungi.</title>
        <authorList>
            <person name="Knapp D.G."/>
            <person name="Nemeth J.B."/>
            <person name="Barry K."/>
            <person name="Hainaut M."/>
            <person name="Henrissat B."/>
            <person name="Johnson J."/>
            <person name="Kuo A."/>
            <person name="Lim J.H.P."/>
            <person name="Lipzen A."/>
            <person name="Nolan M."/>
            <person name="Ohm R.A."/>
            <person name="Tamas L."/>
            <person name="Grigoriev I.V."/>
            <person name="Spatafora J.W."/>
            <person name="Nagy L.G."/>
            <person name="Kovacs G.M."/>
        </authorList>
    </citation>
    <scope>NUCLEOTIDE SEQUENCE [LARGE SCALE GENOMIC DNA]</scope>
    <source>
        <strain evidence="1 2">DSE2036</strain>
    </source>
</reference>
<evidence type="ECO:0000313" key="1">
    <source>
        <dbReference type="EMBL" id="PVI01854.1"/>
    </source>
</evidence>
<dbReference type="PROSITE" id="PS51257">
    <property type="entry name" value="PROKAR_LIPOPROTEIN"/>
    <property type="match status" value="1"/>
</dbReference>